<keyword evidence="10" id="KW-1133">Transmembrane helix</keyword>
<reference evidence="13 14" key="1">
    <citation type="submission" date="2020-08" db="EMBL/GenBank/DDBJ databases">
        <title>Description of novel Flavobacterium F-400 isolate.</title>
        <authorList>
            <person name="Saticioglu I."/>
            <person name="Duman M."/>
            <person name="Altun S."/>
        </authorList>
    </citation>
    <scope>NUCLEOTIDE SEQUENCE [LARGE SCALE GENOMIC DNA]</scope>
    <source>
        <strain evidence="13 14">F-400</strain>
    </source>
</reference>
<dbReference type="Pfam" id="PF02518">
    <property type="entry name" value="HATPase_c"/>
    <property type="match status" value="1"/>
</dbReference>
<proteinExistence type="predicted"/>
<evidence type="ECO:0000256" key="6">
    <source>
        <dbReference type="ARBA" id="ARBA00022777"/>
    </source>
</evidence>
<dbReference type="Pfam" id="PF07730">
    <property type="entry name" value="HisKA_3"/>
    <property type="match status" value="1"/>
</dbReference>
<dbReference type="SUPFAM" id="SSF48452">
    <property type="entry name" value="TPR-like"/>
    <property type="match status" value="2"/>
</dbReference>
<dbReference type="InterPro" id="IPR005467">
    <property type="entry name" value="His_kinase_dom"/>
</dbReference>
<evidence type="ECO:0000256" key="1">
    <source>
        <dbReference type="ARBA" id="ARBA00000085"/>
    </source>
</evidence>
<dbReference type="InterPro" id="IPR003594">
    <property type="entry name" value="HATPase_dom"/>
</dbReference>
<keyword evidence="9" id="KW-0175">Coiled coil</keyword>
<dbReference type="EC" id="2.7.13.3" evidence="2"/>
<feature type="signal peptide" evidence="11">
    <location>
        <begin position="1"/>
        <end position="22"/>
    </location>
</feature>
<evidence type="ECO:0000256" key="7">
    <source>
        <dbReference type="ARBA" id="ARBA00022840"/>
    </source>
</evidence>
<feature type="transmembrane region" description="Helical" evidence="10">
    <location>
        <begin position="315"/>
        <end position="334"/>
    </location>
</feature>
<keyword evidence="4" id="KW-0808">Transferase</keyword>
<keyword evidence="7" id="KW-0067">ATP-binding</keyword>
<organism evidence="13 14">
    <name type="scientific">Flavobacterium turcicum</name>
    <dbReference type="NCBI Taxonomy" id="2764718"/>
    <lineage>
        <taxon>Bacteria</taxon>
        <taxon>Pseudomonadati</taxon>
        <taxon>Bacteroidota</taxon>
        <taxon>Flavobacteriia</taxon>
        <taxon>Flavobacteriales</taxon>
        <taxon>Flavobacteriaceae</taxon>
        <taxon>Flavobacterium</taxon>
    </lineage>
</organism>
<evidence type="ECO:0000256" key="11">
    <source>
        <dbReference type="SAM" id="SignalP"/>
    </source>
</evidence>
<keyword evidence="5" id="KW-0547">Nucleotide-binding</keyword>
<evidence type="ECO:0000256" key="8">
    <source>
        <dbReference type="ARBA" id="ARBA00023012"/>
    </source>
</evidence>
<evidence type="ECO:0000256" key="5">
    <source>
        <dbReference type="ARBA" id="ARBA00022741"/>
    </source>
</evidence>
<feature type="coiled-coil region" evidence="9">
    <location>
        <begin position="249"/>
        <end position="311"/>
    </location>
</feature>
<comment type="caution">
    <text evidence="13">The sequence shown here is derived from an EMBL/GenBank/DDBJ whole genome shotgun (WGS) entry which is preliminary data.</text>
</comment>
<evidence type="ECO:0000256" key="10">
    <source>
        <dbReference type="SAM" id="Phobius"/>
    </source>
</evidence>
<evidence type="ECO:0000313" key="14">
    <source>
        <dbReference type="Proteomes" id="UP000621670"/>
    </source>
</evidence>
<comment type="catalytic activity">
    <reaction evidence="1">
        <text>ATP + protein L-histidine = ADP + protein N-phospho-L-histidine.</text>
        <dbReference type="EC" id="2.7.13.3"/>
    </reaction>
</comment>
<keyword evidence="10" id="KW-0812">Transmembrane</keyword>
<dbReference type="SUPFAM" id="SSF55874">
    <property type="entry name" value="ATPase domain of HSP90 chaperone/DNA topoisomerase II/histidine kinase"/>
    <property type="match status" value="1"/>
</dbReference>
<dbReference type="PROSITE" id="PS50109">
    <property type="entry name" value="HIS_KIN"/>
    <property type="match status" value="1"/>
</dbReference>
<feature type="domain" description="Histidine kinase" evidence="12">
    <location>
        <begin position="472"/>
        <end position="562"/>
    </location>
</feature>
<evidence type="ECO:0000256" key="3">
    <source>
        <dbReference type="ARBA" id="ARBA00022553"/>
    </source>
</evidence>
<evidence type="ECO:0000259" key="12">
    <source>
        <dbReference type="PROSITE" id="PS50109"/>
    </source>
</evidence>
<feature type="chain" id="PRO_5045596642" description="histidine kinase" evidence="11">
    <location>
        <begin position="23"/>
        <end position="574"/>
    </location>
</feature>
<keyword evidence="3" id="KW-0597">Phosphoprotein</keyword>
<protein>
    <recommendedName>
        <fullName evidence="2">histidine kinase</fullName>
        <ecNumber evidence="2">2.7.13.3</ecNumber>
    </recommendedName>
</protein>
<evidence type="ECO:0000256" key="2">
    <source>
        <dbReference type="ARBA" id="ARBA00012438"/>
    </source>
</evidence>
<keyword evidence="6 13" id="KW-0418">Kinase</keyword>
<keyword evidence="10" id="KW-0472">Membrane</keyword>
<dbReference type="EMBL" id="JACRUM010000006">
    <property type="protein sequence ID" value="MBC5864060.1"/>
    <property type="molecule type" value="Genomic_DNA"/>
</dbReference>
<dbReference type="InterPro" id="IPR036890">
    <property type="entry name" value="HATPase_C_sf"/>
</dbReference>
<keyword evidence="11" id="KW-0732">Signal</keyword>
<dbReference type="InterPro" id="IPR050482">
    <property type="entry name" value="Sensor_HK_TwoCompSys"/>
</dbReference>
<dbReference type="GO" id="GO:0016301">
    <property type="term" value="F:kinase activity"/>
    <property type="evidence" value="ECO:0007669"/>
    <property type="project" value="UniProtKB-KW"/>
</dbReference>
<evidence type="ECO:0000256" key="9">
    <source>
        <dbReference type="SAM" id="Coils"/>
    </source>
</evidence>
<dbReference type="InterPro" id="IPR011712">
    <property type="entry name" value="Sig_transdc_His_kin_sub3_dim/P"/>
</dbReference>
<dbReference type="RefSeq" id="WP_166137529.1">
    <property type="nucleotide sequence ID" value="NZ_JAAOBY010000006.1"/>
</dbReference>
<dbReference type="Proteomes" id="UP000621670">
    <property type="component" value="Unassembled WGS sequence"/>
</dbReference>
<dbReference type="PANTHER" id="PTHR24421:SF10">
    <property type="entry name" value="NITRATE_NITRITE SENSOR PROTEIN NARQ"/>
    <property type="match status" value="1"/>
</dbReference>
<dbReference type="Gene3D" id="3.30.565.10">
    <property type="entry name" value="Histidine kinase-like ATPase, C-terminal domain"/>
    <property type="match status" value="1"/>
</dbReference>
<evidence type="ECO:0000313" key="13">
    <source>
        <dbReference type="EMBL" id="MBC5864060.1"/>
    </source>
</evidence>
<dbReference type="InterPro" id="IPR011990">
    <property type="entry name" value="TPR-like_helical_dom_sf"/>
</dbReference>
<keyword evidence="14" id="KW-1185">Reference proteome</keyword>
<dbReference type="PANTHER" id="PTHR24421">
    <property type="entry name" value="NITRATE/NITRITE SENSOR PROTEIN NARX-RELATED"/>
    <property type="match status" value="1"/>
</dbReference>
<dbReference type="Gene3D" id="1.25.40.10">
    <property type="entry name" value="Tetratricopeptide repeat domain"/>
    <property type="match status" value="1"/>
</dbReference>
<keyword evidence="8" id="KW-0902">Two-component regulatory system</keyword>
<accession>A0ABR7JHT0</accession>
<sequence length="574" mass="65781">MLLPQFVLLITFYLSSINTTLAHPNPTLNNKTAALAKQANELMKKGDFEQSLVQSRLALSQAIALKNDNLIASCYNTIAANFDQLSEFDKAFYYYNQGLTYANKTNNDVLKNWIHNNLANIYCFDKKEYKKGIYHYKKSLSYSLKLKDSAQIVFTKLNITWAYFDIGNFNQGAPHLDYINKHHPKHGDISTTVALNMLNGMYQASLKNTKEAHQFFQKAIKEGLAGNEKSDLSYSHNEYSKFLLSVGDYKNAYLNLARYNQITEELNNEEKLNKANVAGINLQIDEYKREIDKIENQYEDQKIKLLKEQDRNKKIVIVVVIIVLLLSLLFYIWAQNSKLKHKNKLKDLKSKVQENIINASINGQELERKKIASFLHDNISALLSSAGMQLQAFLIQNPIPSPEIRKTKAILDNAHDQVRDLSHELMPSLLARFGLFDALEDLCEKNSSPILEFKFNSATTHDRRYHEEFEIKIYYIVMELTNNIIKHSEANQALLEIEEINQALHINLKDNGKGFDSKNFQVLEGFGINQIKARINNLKGSIIIDSKLNNGSSIQLQIPIAYQKKKTNPVYPTQ</sequence>
<dbReference type="CDD" id="cd16917">
    <property type="entry name" value="HATPase_UhpB-NarQ-NarX-like"/>
    <property type="match status" value="1"/>
</dbReference>
<gene>
    <name evidence="13" type="ORF">H8R26_11560</name>
</gene>
<evidence type="ECO:0000256" key="4">
    <source>
        <dbReference type="ARBA" id="ARBA00022679"/>
    </source>
</evidence>
<name>A0ABR7JHT0_9FLAO</name>